<evidence type="ECO:0008006" key="4">
    <source>
        <dbReference type="Google" id="ProtNLM"/>
    </source>
</evidence>
<gene>
    <name evidence="2" type="ORF">AMYX_34580</name>
</gene>
<dbReference type="EMBL" id="BJTG01000008">
    <property type="protein sequence ID" value="GEJ58717.1"/>
    <property type="molecule type" value="Genomic_DNA"/>
</dbReference>
<protein>
    <recommendedName>
        <fullName evidence="4">Lipoprotein</fullName>
    </recommendedName>
</protein>
<comment type="caution">
    <text evidence="2">The sequence shown here is derived from an EMBL/GenBank/DDBJ whole genome shotgun (WGS) entry which is preliminary data.</text>
</comment>
<sequence length="107" mass="10767">MTTRLALAAVAAAVLATVAGCGSACQDLGERICGCQPAGTLRDNCNSSIRNELGSSYGQASKADQAFCQAKLATCPDFAAHPDECPVLNTAAGMQECGLAYPTAAAP</sequence>
<feature type="chain" id="PRO_5029846352" description="Lipoprotein" evidence="1">
    <location>
        <begin position="25"/>
        <end position="107"/>
    </location>
</feature>
<feature type="signal peptide" evidence="1">
    <location>
        <begin position="1"/>
        <end position="24"/>
    </location>
</feature>
<evidence type="ECO:0000256" key="1">
    <source>
        <dbReference type="SAM" id="SignalP"/>
    </source>
</evidence>
<evidence type="ECO:0000313" key="2">
    <source>
        <dbReference type="EMBL" id="GEJ58717.1"/>
    </source>
</evidence>
<accession>A0A7I9VS20</accession>
<organism evidence="2 3">
    <name type="scientific">Anaeromyxobacter diazotrophicus</name>
    <dbReference type="NCBI Taxonomy" id="2590199"/>
    <lineage>
        <taxon>Bacteria</taxon>
        <taxon>Pseudomonadati</taxon>
        <taxon>Myxococcota</taxon>
        <taxon>Myxococcia</taxon>
        <taxon>Myxococcales</taxon>
        <taxon>Cystobacterineae</taxon>
        <taxon>Anaeromyxobacteraceae</taxon>
        <taxon>Anaeromyxobacter</taxon>
    </lineage>
</organism>
<name>A0A7I9VS20_9BACT</name>
<dbReference type="PROSITE" id="PS51257">
    <property type="entry name" value="PROKAR_LIPOPROTEIN"/>
    <property type="match status" value="1"/>
</dbReference>
<reference evidence="3" key="1">
    <citation type="journal article" date="2020" name="Appl. Environ. Microbiol.">
        <title>Diazotrophic Anaeromyxobacter Isolates from Soils.</title>
        <authorList>
            <person name="Masuda Y."/>
            <person name="Yamanaka H."/>
            <person name="Xu Z.X."/>
            <person name="Shiratori Y."/>
            <person name="Aono T."/>
            <person name="Amachi S."/>
            <person name="Senoo K."/>
            <person name="Itoh H."/>
        </authorList>
    </citation>
    <scope>NUCLEOTIDE SEQUENCE [LARGE SCALE GENOMIC DNA]</scope>
    <source>
        <strain evidence="3">R267</strain>
    </source>
</reference>
<keyword evidence="3" id="KW-1185">Reference proteome</keyword>
<dbReference type="AlphaFoldDB" id="A0A7I9VS20"/>
<proteinExistence type="predicted"/>
<dbReference type="Proteomes" id="UP000503640">
    <property type="component" value="Unassembled WGS sequence"/>
</dbReference>
<dbReference type="RefSeq" id="WP_176067509.1">
    <property type="nucleotide sequence ID" value="NZ_BJTG01000008.1"/>
</dbReference>
<keyword evidence="1" id="KW-0732">Signal</keyword>
<evidence type="ECO:0000313" key="3">
    <source>
        <dbReference type="Proteomes" id="UP000503640"/>
    </source>
</evidence>